<name>A0A1G8LJ83_9GAMM</name>
<dbReference type="Pfam" id="PF00132">
    <property type="entry name" value="Hexapep"/>
    <property type="match status" value="1"/>
</dbReference>
<dbReference type="SUPFAM" id="SSF51161">
    <property type="entry name" value="Trimeric LpxA-like enzymes"/>
    <property type="match status" value="1"/>
</dbReference>
<keyword evidence="4" id="KW-0012">Acyltransferase</keyword>
<evidence type="ECO:0000313" key="6">
    <source>
        <dbReference type="Proteomes" id="UP000199527"/>
    </source>
</evidence>
<dbReference type="OrthoDB" id="9815592at2"/>
<dbReference type="InterPro" id="IPR011004">
    <property type="entry name" value="Trimer_LpxA-like_sf"/>
</dbReference>
<dbReference type="PANTHER" id="PTHR23416">
    <property type="entry name" value="SIALIC ACID SYNTHASE-RELATED"/>
    <property type="match status" value="1"/>
</dbReference>
<dbReference type="InterPro" id="IPR051159">
    <property type="entry name" value="Hexapeptide_acetyltransf"/>
</dbReference>
<dbReference type="InterPro" id="IPR001451">
    <property type="entry name" value="Hexapep"/>
</dbReference>
<dbReference type="PROSITE" id="PS00101">
    <property type="entry name" value="HEXAPEP_TRANSFERASES"/>
    <property type="match status" value="1"/>
</dbReference>
<evidence type="ECO:0000256" key="4">
    <source>
        <dbReference type="ARBA" id="ARBA00023315"/>
    </source>
</evidence>
<dbReference type="Proteomes" id="UP000199527">
    <property type="component" value="Unassembled WGS sequence"/>
</dbReference>
<gene>
    <name evidence="5" type="ORF">SAMN04488540_10281</name>
</gene>
<evidence type="ECO:0000256" key="3">
    <source>
        <dbReference type="ARBA" id="ARBA00022737"/>
    </source>
</evidence>
<keyword evidence="2 5" id="KW-0808">Transferase</keyword>
<comment type="similarity">
    <text evidence="1">Belongs to the transferase hexapeptide repeat family.</text>
</comment>
<evidence type="ECO:0000313" key="5">
    <source>
        <dbReference type="EMBL" id="SDI55779.1"/>
    </source>
</evidence>
<dbReference type="Gene3D" id="2.160.10.10">
    <property type="entry name" value="Hexapeptide repeat proteins"/>
    <property type="match status" value="1"/>
</dbReference>
<dbReference type="CDD" id="cd04647">
    <property type="entry name" value="LbH_MAT_like"/>
    <property type="match status" value="1"/>
</dbReference>
<accession>A0A1G8LJ83</accession>
<dbReference type="PANTHER" id="PTHR23416:SF23">
    <property type="entry name" value="ACETYLTRANSFERASE C18B11.09C-RELATED"/>
    <property type="match status" value="1"/>
</dbReference>
<proteinExistence type="inferred from homology"/>
<dbReference type="RefSeq" id="WP_090361617.1">
    <property type="nucleotide sequence ID" value="NZ_FNEM01000002.1"/>
</dbReference>
<organism evidence="5 6">
    <name type="scientific">Ferrimonas sediminum</name>
    <dbReference type="NCBI Taxonomy" id="718193"/>
    <lineage>
        <taxon>Bacteria</taxon>
        <taxon>Pseudomonadati</taxon>
        <taxon>Pseudomonadota</taxon>
        <taxon>Gammaproteobacteria</taxon>
        <taxon>Alteromonadales</taxon>
        <taxon>Ferrimonadaceae</taxon>
        <taxon>Ferrimonas</taxon>
    </lineage>
</organism>
<dbReference type="InterPro" id="IPR018357">
    <property type="entry name" value="Hexapep_transf_CS"/>
</dbReference>
<dbReference type="EMBL" id="FNEM01000002">
    <property type="protein sequence ID" value="SDI55779.1"/>
    <property type="molecule type" value="Genomic_DNA"/>
</dbReference>
<evidence type="ECO:0000256" key="1">
    <source>
        <dbReference type="ARBA" id="ARBA00007274"/>
    </source>
</evidence>
<sequence>MTDRYRQQHKQRLNWMPWLYYRLKEKHLQWARPWQQQRQQALMAVETVRFGADCFVAEECALFAEPGRDIVIGDRCMLASNSFLHGPLQLGNEVSINHGCSLDGGRAGIRIGDQTRIAHDVSIYAFNHGMDLDKPLYQQGISSKGVVIGKDVWVGARVCIVDGVTIGDHAIIGMGSVVTKDVPAYAKVAGNPARLIGDRRDP</sequence>
<dbReference type="GO" id="GO:0005829">
    <property type="term" value="C:cytosol"/>
    <property type="evidence" value="ECO:0007669"/>
    <property type="project" value="TreeGrafter"/>
</dbReference>
<protein>
    <submittedName>
        <fullName evidence="5">Hexapeptide repeat of succinyl-transferase</fullName>
    </submittedName>
</protein>
<keyword evidence="3" id="KW-0677">Repeat</keyword>
<evidence type="ECO:0000256" key="2">
    <source>
        <dbReference type="ARBA" id="ARBA00022679"/>
    </source>
</evidence>
<reference evidence="6" key="1">
    <citation type="submission" date="2016-10" db="EMBL/GenBank/DDBJ databases">
        <authorList>
            <person name="Varghese N."/>
            <person name="Submissions S."/>
        </authorList>
    </citation>
    <scope>NUCLEOTIDE SEQUENCE [LARGE SCALE GENOMIC DNA]</scope>
    <source>
        <strain evidence="6">DSM 23317</strain>
    </source>
</reference>
<keyword evidence="6" id="KW-1185">Reference proteome</keyword>
<dbReference type="AlphaFoldDB" id="A0A1G8LJ83"/>
<dbReference type="GO" id="GO:0008374">
    <property type="term" value="F:O-acyltransferase activity"/>
    <property type="evidence" value="ECO:0007669"/>
    <property type="project" value="TreeGrafter"/>
</dbReference>